<keyword evidence="2" id="KW-0813">Transport</keyword>
<accession>A0A9P6ITB8</accession>
<evidence type="ECO:0000256" key="8">
    <source>
        <dbReference type="ARBA" id="ARBA00023136"/>
    </source>
</evidence>
<evidence type="ECO:0000256" key="6">
    <source>
        <dbReference type="ARBA" id="ARBA00023055"/>
    </source>
</evidence>
<dbReference type="GO" id="GO:0008289">
    <property type="term" value="F:lipid binding"/>
    <property type="evidence" value="ECO:0007669"/>
    <property type="project" value="UniProtKB-KW"/>
</dbReference>
<evidence type="ECO:0000256" key="2">
    <source>
        <dbReference type="ARBA" id="ARBA00022448"/>
    </source>
</evidence>
<keyword evidence="8 10" id="KW-0472">Membrane</keyword>
<keyword evidence="3 10" id="KW-0812">Transmembrane</keyword>
<gene>
    <name evidence="12" type="ORF">BGZ70_004877</name>
</gene>
<evidence type="ECO:0000256" key="10">
    <source>
        <dbReference type="SAM" id="Phobius"/>
    </source>
</evidence>
<feature type="transmembrane region" description="Helical" evidence="10">
    <location>
        <begin position="6"/>
        <end position="29"/>
    </location>
</feature>
<dbReference type="PANTHER" id="PTHR13466">
    <property type="entry name" value="TEX2 PROTEIN-RELATED"/>
    <property type="match status" value="1"/>
</dbReference>
<keyword evidence="13" id="KW-1185">Reference proteome</keyword>
<feature type="region of interest" description="Disordered" evidence="9">
    <location>
        <begin position="56"/>
        <end position="173"/>
    </location>
</feature>
<dbReference type="GO" id="GO:0005789">
    <property type="term" value="C:endoplasmic reticulum membrane"/>
    <property type="evidence" value="ECO:0007669"/>
    <property type="project" value="UniProtKB-SubCell"/>
</dbReference>
<dbReference type="InterPro" id="IPR011993">
    <property type="entry name" value="PH-like_dom_sf"/>
</dbReference>
<evidence type="ECO:0000313" key="12">
    <source>
        <dbReference type="EMBL" id="KAF9944244.1"/>
    </source>
</evidence>
<evidence type="ECO:0000259" key="11">
    <source>
        <dbReference type="PROSITE" id="PS51847"/>
    </source>
</evidence>
<feature type="compositionally biased region" description="Low complexity" evidence="9">
    <location>
        <begin position="61"/>
        <end position="70"/>
    </location>
</feature>
<evidence type="ECO:0000256" key="9">
    <source>
        <dbReference type="SAM" id="MobiDB-lite"/>
    </source>
</evidence>
<dbReference type="InterPro" id="IPR031468">
    <property type="entry name" value="SMP_LBD"/>
</dbReference>
<dbReference type="PROSITE" id="PS51847">
    <property type="entry name" value="SMP"/>
    <property type="match status" value="1"/>
</dbReference>
<dbReference type="GO" id="GO:0032865">
    <property type="term" value="C:ERMES complex"/>
    <property type="evidence" value="ECO:0007669"/>
    <property type="project" value="TreeGrafter"/>
</dbReference>
<comment type="caution">
    <text evidence="12">The sequence shown here is derived from an EMBL/GenBank/DDBJ whole genome shotgun (WGS) entry which is preliminary data.</text>
</comment>
<dbReference type="CDD" id="cd21675">
    <property type="entry name" value="SMP_TEX2"/>
    <property type="match status" value="1"/>
</dbReference>
<evidence type="ECO:0000256" key="5">
    <source>
        <dbReference type="ARBA" id="ARBA00022989"/>
    </source>
</evidence>
<feature type="compositionally biased region" description="Polar residues" evidence="9">
    <location>
        <begin position="153"/>
        <end position="166"/>
    </location>
</feature>
<organism evidence="12 13">
    <name type="scientific">Mortierella alpina</name>
    <name type="common">Oleaginous fungus</name>
    <name type="synonym">Mortierella renispora</name>
    <dbReference type="NCBI Taxonomy" id="64518"/>
    <lineage>
        <taxon>Eukaryota</taxon>
        <taxon>Fungi</taxon>
        <taxon>Fungi incertae sedis</taxon>
        <taxon>Mucoromycota</taxon>
        <taxon>Mortierellomycotina</taxon>
        <taxon>Mortierellomycetes</taxon>
        <taxon>Mortierellales</taxon>
        <taxon>Mortierellaceae</taxon>
        <taxon>Mortierella</taxon>
    </lineage>
</organism>
<evidence type="ECO:0000256" key="3">
    <source>
        <dbReference type="ARBA" id="ARBA00022692"/>
    </source>
</evidence>
<name>A0A9P6ITB8_MORAP</name>
<protein>
    <recommendedName>
        <fullName evidence="11">SMP-LTD domain-containing protein</fullName>
    </recommendedName>
</protein>
<keyword evidence="5 10" id="KW-1133">Transmembrane helix</keyword>
<keyword evidence="7" id="KW-0446">Lipid-binding</keyword>
<keyword evidence="6" id="KW-0445">Lipid transport</keyword>
<sequence>MHPYLFFYLLGGVTFIPFTLLVTVAVLWIRLPPLDPSQPRPTDLPPPTIVQETLEQSRLQTDGSTRTGATTAGGGPGHSGSVRQRRSDTRIPRSRSDQHSKAQNISPSSASIASGVSSATATTAPARLRTVHGVTPEGSDDDRDVSDSEDDQTTMTEGDTAATHSARTVAAREPDVLMQSDPNLNKEGYVRMTRVPRLGPAAESISDYMSNMLFPPKNARPKDSYYAVLRYDTLFLYESDQQRDCKSVVPMNLYEVKIFPKNLPDNEVFNKEHPIQIKRKSDAPASASILDNGQDEYYIFIHTPVVKEDWYLALLHASKLRKPGTKQKIQDKAQFDPEAIQNHIRTLHSDRYHENTRWFNSFLGRIFLGVYKTKKIQDIFIQKITRKTLKLKRPSFLGEIKVRSFNVGHSIPYITRTKLHELAPNGELTAEFHLTYQGGVRVEIEVDVGVKSMKVTVVLAVLLPEMDIVIEPIVADKAIKLNMVLGAIETKIREAMVEAIVLPNMDDYPFFDSHGTGGIFE</sequence>
<dbReference type="SUPFAM" id="SSF50729">
    <property type="entry name" value="PH domain-like"/>
    <property type="match status" value="1"/>
</dbReference>
<dbReference type="EMBL" id="JAAAHY010002557">
    <property type="protein sequence ID" value="KAF9944244.1"/>
    <property type="molecule type" value="Genomic_DNA"/>
</dbReference>
<comment type="subcellular location">
    <subcellularLocation>
        <location evidence="1">Endoplasmic reticulum membrane</location>
    </subcellularLocation>
</comment>
<proteinExistence type="predicted"/>
<dbReference type="Gene3D" id="2.30.29.30">
    <property type="entry name" value="Pleckstrin-homology domain (PH domain)/Phosphotyrosine-binding domain (PTB)"/>
    <property type="match status" value="1"/>
</dbReference>
<dbReference type="PANTHER" id="PTHR13466:SF19">
    <property type="entry name" value="NUCLEUS-VACUOLE JUNCTION PROTEIN 2"/>
    <property type="match status" value="1"/>
</dbReference>
<dbReference type="GO" id="GO:1990456">
    <property type="term" value="P:mitochondrion-endoplasmic reticulum membrane tethering"/>
    <property type="evidence" value="ECO:0007669"/>
    <property type="project" value="TreeGrafter"/>
</dbReference>
<evidence type="ECO:0000256" key="4">
    <source>
        <dbReference type="ARBA" id="ARBA00022824"/>
    </source>
</evidence>
<feature type="compositionally biased region" description="Low complexity" evidence="9">
    <location>
        <begin position="105"/>
        <end position="126"/>
    </location>
</feature>
<feature type="compositionally biased region" description="Acidic residues" evidence="9">
    <location>
        <begin position="138"/>
        <end position="152"/>
    </location>
</feature>
<dbReference type="AlphaFoldDB" id="A0A9P6ITB8"/>
<feature type="non-terminal residue" evidence="12">
    <location>
        <position position="521"/>
    </location>
</feature>
<evidence type="ECO:0000256" key="7">
    <source>
        <dbReference type="ARBA" id="ARBA00023121"/>
    </source>
</evidence>
<feature type="domain" description="SMP-LTD" evidence="11">
    <location>
        <begin position="352"/>
        <end position="521"/>
    </location>
</feature>
<dbReference type="GO" id="GO:0015914">
    <property type="term" value="P:phospholipid transport"/>
    <property type="evidence" value="ECO:0007669"/>
    <property type="project" value="TreeGrafter"/>
</dbReference>
<evidence type="ECO:0000313" key="13">
    <source>
        <dbReference type="Proteomes" id="UP000738359"/>
    </source>
</evidence>
<keyword evidence="4" id="KW-0256">Endoplasmic reticulum</keyword>
<evidence type="ECO:0000256" key="1">
    <source>
        <dbReference type="ARBA" id="ARBA00004586"/>
    </source>
</evidence>
<dbReference type="OrthoDB" id="26740at2759"/>
<dbReference type="Proteomes" id="UP000738359">
    <property type="component" value="Unassembled WGS sequence"/>
</dbReference>
<reference evidence="12" key="1">
    <citation type="journal article" date="2020" name="Fungal Divers.">
        <title>Resolving the Mortierellaceae phylogeny through synthesis of multi-gene phylogenetics and phylogenomics.</title>
        <authorList>
            <person name="Vandepol N."/>
            <person name="Liber J."/>
            <person name="Desiro A."/>
            <person name="Na H."/>
            <person name="Kennedy M."/>
            <person name="Barry K."/>
            <person name="Grigoriev I.V."/>
            <person name="Miller A.N."/>
            <person name="O'Donnell K."/>
            <person name="Stajich J.E."/>
            <person name="Bonito G."/>
        </authorList>
    </citation>
    <scope>NUCLEOTIDE SEQUENCE</scope>
    <source>
        <strain evidence="12">CK1249</strain>
    </source>
</reference>
<feature type="compositionally biased region" description="Basic and acidic residues" evidence="9">
    <location>
        <begin position="85"/>
        <end position="100"/>
    </location>
</feature>